<evidence type="ECO:0000313" key="3">
    <source>
        <dbReference type="Proteomes" id="UP001301769"/>
    </source>
</evidence>
<organism evidence="2 3">
    <name type="scientific">Rhypophila decipiens</name>
    <dbReference type="NCBI Taxonomy" id="261697"/>
    <lineage>
        <taxon>Eukaryota</taxon>
        <taxon>Fungi</taxon>
        <taxon>Dikarya</taxon>
        <taxon>Ascomycota</taxon>
        <taxon>Pezizomycotina</taxon>
        <taxon>Sordariomycetes</taxon>
        <taxon>Sordariomycetidae</taxon>
        <taxon>Sordariales</taxon>
        <taxon>Naviculisporaceae</taxon>
        <taxon>Rhypophila</taxon>
    </lineage>
</organism>
<feature type="compositionally biased region" description="Basic and acidic residues" evidence="1">
    <location>
        <begin position="371"/>
        <end position="383"/>
    </location>
</feature>
<feature type="region of interest" description="Disordered" evidence="1">
    <location>
        <begin position="288"/>
        <end position="311"/>
    </location>
</feature>
<dbReference type="Proteomes" id="UP001301769">
    <property type="component" value="Unassembled WGS sequence"/>
</dbReference>
<feature type="region of interest" description="Disordered" evidence="1">
    <location>
        <begin position="1180"/>
        <end position="1252"/>
    </location>
</feature>
<dbReference type="SUPFAM" id="SSF53335">
    <property type="entry name" value="S-adenosyl-L-methionine-dependent methyltransferases"/>
    <property type="match status" value="1"/>
</dbReference>
<feature type="compositionally biased region" description="Pro residues" evidence="1">
    <location>
        <begin position="928"/>
        <end position="937"/>
    </location>
</feature>
<feature type="compositionally biased region" description="Polar residues" evidence="1">
    <location>
        <begin position="260"/>
        <end position="272"/>
    </location>
</feature>
<feature type="region of interest" description="Disordered" evidence="1">
    <location>
        <begin position="1"/>
        <end position="161"/>
    </location>
</feature>
<feature type="compositionally biased region" description="Low complexity" evidence="1">
    <location>
        <begin position="648"/>
        <end position="662"/>
    </location>
</feature>
<feature type="region of interest" description="Disordered" evidence="1">
    <location>
        <begin position="324"/>
        <end position="603"/>
    </location>
</feature>
<feature type="region of interest" description="Disordered" evidence="1">
    <location>
        <begin position="630"/>
        <end position="719"/>
    </location>
</feature>
<feature type="compositionally biased region" description="Polar residues" evidence="1">
    <location>
        <begin position="630"/>
        <end position="643"/>
    </location>
</feature>
<evidence type="ECO:0000313" key="2">
    <source>
        <dbReference type="EMBL" id="KAK4215961.1"/>
    </source>
</evidence>
<evidence type="ECO:0000256" key="1">
    <source>
        <dbReference type="SAM" id="MobiDB-lite"/>
    </source>
</evidence>
<feature type="compositionally biased region" description="Low complexity" evidence="1">
    <location>
        <begin position="1051"/>
        <end position="1060"/>
    </location>
</feature>
<feature type="region of interest" description="Disordered" evidence="1">
    <location>
        <begin position="200"/>
        <end position="276"/>
    </location>
</feature>
<accession>A0AAN7B7U0</accession>
<gene>
    <name evidence="2" type="ORF">QBC37DRAFT_280670</name>
</gene>
<feature type="compositionally biased region" description="Low complexity" evidence="1">
    <location>
        <begin position="327"/>
        <end position="337"/>
    </location>
</feature>
<feature type="compositionally biased region" description="Polar residues" evidence="1">
    <location>
        <begin position="1470"/>
        <end position="1479"/>
    </location>
</feature>
<feature type="compositionally biased region" description="Low complexity" evidence="1">
    <location>
        <begin position="232"/>
        <end position="246"/>
    </location>
</feature>
<dbReference type="InterPro" id="IPR029063">
    <property type="entry name" value="SAM-dependent_MTases_sf"/>
</dbReference>
<sequence length="1601" mass="172625">MASFRTGPVGTGAGESGPIFEPYETGIPSSSRLRGNRKEPGASHERSRTIPQPKAPSRLPQSLPLRRPSYDQAEQIYYDRKPQTRNSMVGGNSITVSSGIPNPSSSIAPRRRNVLRRKHSGLQQEMPNSREGSRDESRRTSSSASNPLSQTTADAYAGSRFDRNLTASPMEIRVAQQVDLPRTTAQTVTIYPELDRYRGIDTDSPARAESPGLELPHRIATHDLPPPTPLFSGASSQFSGWSGSPSTRFSGSPGPGPYSRDTTPTSISSQSPGLVAPMRIPTSVARMRQIDAAHTRPPVSRRRTGSISNDTDVISAHTQGLAAVRESLTSSSSSNSTVREADKKDQKKKKRLSPPPPSPPPRKSSQKFRKNRDEDESRAKSSREPAQPLTIAPPKSIASSYSRPRPRPTQSQSAPSVPTPAPPVRPSRDGTPDLHSQVGLPLPIIHSNLSTTSLSERRQSSQFPPGQAPASLASLSSSAPDRPSYLSRAPVGREPTPVPRSGSSADGMNATKPPSGRSTRTPSPSVSGFKSRFPLFGRKSKAAAEPAAASRPEKAARKGPAAGTGHEGYGKLGAVRRRSNSVATPGRAIPGTMSSQETLDSNQSTDPFLLERMAPVVIAGGEVIENRNTSSELYRTESNQSFSYGRPSVESRNSSQVSLSSREGARHTLWPSPFPRPATKTPSIGSRRPSDSSDSEAPAFKSSLAVRRSMQRLKSGERETRRIPKPIVTRAQVISPSITSADASIMSDDSVFVPSAELGARSKEADGAPAPKKLLKRARSPRKWNLFSRSHSQPAVEKIIDETPSNAVAVAAAVKVVPPSKPVPFYAIMDSSEQEDSDAPDVEQMLRGARGKAPLLNPQTTEVQKRMSAITRAPAPNAPAILEDPAPQQIAPRRHHNAPPVSFPKPLLSPPQSVSVPGPSKRTAPAPATAPAPPKPTGRPSRLPQVGRIPKVVSARAEQISPKSFSRPFHRLSYQAPILTADDQDAQFVAKGPSPPKPSTPELTLDGSTTTTGTNASTFVFNPETEATPVDSLEKPNDEFLSFPPRKDSQSTTTTTTSSSGGLFAYANATAVVPDRHTPLAEDEIWDEYNDLLGEDTMRVLPSARQSLAKGPRHQAVKPDGRMHALPSLESPTVNTFPMQSINQALEPPKEKEPVTSSIYSLDFGARIKQALELADDPVTSFYDSESPCSAECLDEDEQEVTVASPAQTAPPKKTEVPQPPTREINTASARKQLVRQSDASGSSLESQDNSPISQVNLRVGSMTVSKWLTFGHVLFSPVREELIPMVGSLKRHSILVIDGLGNDDWSFYAAETYPAATFFNLSPRAPPPADHQASSAFPTTPPNHHQVQYTSHLDKFPFGPQSFTSVVFRFPAAAPETHYRNVMSEARRVLKPGGFIELSILDVDLNNMGNRGRRAIRRLKERIHAKATDTSLGSTSDLVLRLMGRKGFTEIKTCRVGVPVASVIAKTCSSSSSLGGNEQQQQVRRGSSVSHSRGRGHSRSGSIAAGQQQKRKDDRSLPEMINDEGPVADENITNMVAKVGRWWYTRCYENAAAASSEGGAPRGSIWRDKALLAECEEWGTSLKLMVCHARVPSVARVASI</sequence>
<name>A0AAN7B7U0_9PEZI</name>
<feature type="compositionally biased region" description="Basic and acidic residues" evidence="1">
    <location>
        <begin position="36"/>
        <end position="48"/>
    </location>
</feature>
<feature type="compositionally biased region" description="Low complexity" evidence="1">
    <location>
        <begin position="910"/>
        <end position="927"/>
    </location>
</feature>
<protein>
    <recommendedName>
        <fullName evidence="4">Methyltransferase type 11 domain-containing protein</fullName>
    </recommendedName>
</protein>
<keyword evidence="3" id="KW-1185">Reference proteome</keyword>
<feature type="compositionally biased region" description="Polar residues" evidence="1">
    <location>
        <begin position="447"/>
        <end position="464"/>
    </location>
</feature>
<feature type="compositionally biased region" description="Low complexity" evidence="1">
    <location>
        <begin position="513"/>
        <end position="528"/>
    </location>
</feature>
<feature type="compositionally biased region" description="Pro residues" evidence="1">
    <location>
        <begin position="353"/>
        <end position="362"/>
    </location>
</feature>
<feature type="compositionally biased region" description="Basic residues" evidence="1">
    <location>
        <begin position="109"/>
        <end position="120"/>
    </location>
</feature>
<feature type="compositionally biased region" description="Low complexity" evidence="1">
    <location>
        <begin position="468"/>
        <end position="480"/>
    </location>
</feature>
<proteinExistence type="predicted"/>
<reference evidence="2" key="1">
    <citation type="journal article" date="2023" name="Mol. Phylogenet. Evol.">
        <title>Genome-scale phylogeny and comparative genomics of the fungal order Sordariales.</title>
        <authorList>
            <person name="Hensen N."/>
            <person name="Bonometti L."/>
            <person name="Westerberg I."/>
            <person name="Brannstrom I.O."/>
            <person name="Guillou S."/>
            <person name="Cros-Aarteil S."/>
            <person name="Calhoun S."/>
            <person name="Haridas S."/>
            <person name="Kuo A."/>
            <person name="Mondo S."/>
            <person name="Pangilinan J."/>
            <person name="Riley R."/>
            <person name="LaButti K."/>
            <person name="Andreopoulos B."/>
            <person name="Lipzen A."/>
            <person name="Chen C."/>
            <person name="Yan M."/>
            <person name="Daum C."/>
            <person name="Ng V."/>
            <person name="Clum A."/>
            <person name="Steindorff A."/>
            <person name="Ohm R.A."/>
            <person name="Martin F."/>
            <person name="Silar P."/>
            <person name="Natvig D.O."/>
            <person name="Lalanne C."/>
            <person name="Gautier V."/>
            <person name="Ament-Velasquez S.L."/>
            <person name="Kruys A."/>
            <person name="Hutchinson M.I."/>
            <person name="Powell A.J."/>
            <person name="Barry K."/>
            <person name="Miller A.N."/>
            <person name="Grigoriev I.V."/>
            <person name="Debuchy R."/>
            <person name="Gladieux P."/>
            <person name="Hiltunen Thoren M."/>
            <person name="Johannesson H."/>
        </authorList>
    </citation>
    <scope>NUCLEOTIDE SEQUENCE</scope>
    <source>
        <strain evidence="2">PSN293</strain>
    </source>
</reference>
<feature type="compositionally biased region" description="Low complexity" evidence="1">
    <location>
        <begin position="1480"/>
        <end position="1492"/>
    </location>
</feature>
<feature type="compositionally biased region" description="Polar residues" evidence="1">
    <location>
        <begin position="592"/>
        <end position="603"/>
    </location>
</feature>
<feature type="region of interest" description="Disordered" evidence="1">
    <location>
        <begin position="890"/>
        <end position="960"/>
    </location>
</feature>
<dbReference type="EMBL" id="MU858074">
    <property type="protein sequence ID" value="KAK4215961.1"/>
    <property type="molecule type" value="Genomic_DNA"/>
</dbReference>
<feature type="compositionally biased region" description="Low complexity" evidence="1">
    <location>
        <begin position="1000"/>
        <end position="1018"/>
    </location>
</feature>
<comment type="caution">
    <text evidence="2">The sequence shown here is derived from an EMBL/GenBank/DDBJ whole genome shotgun (WGS) entry which is preliminary data.</text>
</comment>
<feature type="region of interest" description="Disordered" evidence="1">
    <location>
        <begin position="989"/>
        <end position="1061"/>
    </location>
</feature>
<feature type="compositionally biased region" description="Polar residues" evidence="1">
    <location>
        <begin position="1224"/>
        <end position="1252"/>
    </location>
</feature>
<reference evidence="2" key="2">
    <citation type="submission" date="2023-05" db="EMBL/GenBank/DDBJ databases">
        <authorList>
            <consortium name="Lawrence Berkeley National Laboratory"/>
            <person name="Steindorff A."/>
            <person name="Hensen N."/>
            <person name="Bonometti L."/>
            <person name="Westerberg I."/>
            <person name="Brannstrom I.O."/>
            <person name="Guillou S."/>
            <person name="Cros-Aarteil S."/>
            <person name="Calhoun S."/>
            <person name="Haridas S."/>
            <person name="Kuo A."/>
            <person name="Mondo S."/>
            <person name="Pangilinan J."/>
            <person name="Riley R."/>
            <person name="Labutti K."/>
            <person name="Andreopoulos B."/>
            <person name="Lipzen A."/>
            <person name="Chen C."/>
            <person name="Yanf M."/>
            <person name="Daum C."/>
            <person name="Ng V."/>
            <person name="Clum A."/>
            <person name="Ohm R."/>
            <person name="Martin F."/>
            <person name="Silar P."/>
            <person name="Natvig D."/>
            <person name="Lalanne C."/>
            <person name="Gautier V."/>
            <person name="Ament-Velasquez S.L."/>
            <person name="Kruys A."/>
            <person name="Hutchinson M.I."/>
            <person name="Powell A.J."/>
            <person name="Barry K."/>
            <person name="Miller A.N."/>
            <person name="Grigoriev I.V."/>
            <person name="Debuchy R."/>
            <person name="Gladieux P."/>
            <person name="Thoren M.H."/>
            <person name="Johannesson H."/>
        </authorList>
    </citation>
    <scope>NUCLEOTIDE SEQUENCE</scope>
    <source>
        <strain evidence="2">PSN293</strain>
    </source>
</reference>
<evidence type="ECO:0008006" key="4">
    <source>
        <dbReference type="Google" id="ProtNLM"/>
    </source>
</evidence>
<feature type="compositionally biased region" description="Polar residues" evidence="1">
    <location>
        <begin position="84"/>
        <end position="107"/>
    </location>
</feature>
<dbReference type="Gene3D" id="3.40.50.150">
    <property type="entry name" value="Vaccinia Virus protein VP39"/>
    <property type="match status" value="1"/>
</dbReference>
<feature type="region of interest" description="Disordered" evidence="1">
    <location>
        <begin position="1470"/>
        <end position="1526"/>
    </location>
</feature>
<feature type="compositionally biased region" description="Polar residues" evidence="1">
    <location>
        <begin position="140"/>
        <end position="153"/>
    </location>
</feature>